<sequence length="163" mass="18829">MTTTTLFDFNKTSDTSNWRIVDDVVMGGRSNGNLEINTEGHGKFSGKISLENNGGFSSLRYRFKTKDVSGYSKIILRIKGDGNNYQFRIKTSSRDYASYIYEFETTTDWMTIEIPFTAMEPRFRGRRLNDPNFPGEQMEEIAFLIGNKKEQSFELLLDKIELE</sequence>
<evidence type="ECO:0000256" key="1">
    <source>
        <dbReference type="ARBA" id="ARBA00007884"/>
    </source>
</evidence>
<evidence type="ECO:0000313" key="4">
    <source>
        <dbReference type="Proteomes" id="UP000321938"/>
    </source>
</evidence>
<dbReference type="InterPro" id="IPR008979">
    <property type="entry name" value="Galactose-bd-like_sf"/>
</dbReference>
<dbReference type="PANTHER" id="PTHR13194:SF19">
    <property type="entry name" value="NAD(P)-BINDING ROSSMANN-FOLD SUPERFAMILY PROTEIN"/>
    <property type="match status" value="1"/>
</dbReference>
<reference evidence="3 4" key="1">
    <citation type="submission" date="2019-08" db="EMBL/GenBank/DDBJ databases">
        <title>Genome of Psychroserpens burtonensis ACAM 167.</title>
        <authorList>
            <person name="Bowman J.P."/>
        </authorList>
    </citation>
    <scope>NUCLEOTIDE SEQUENCE [LARGE SCALE GENOMIC DNA]</scope>
    <source>
        <strain evidence="3 4">ACAM 167</strain>
    </source>
</reference>
<name>A0A5C7B516_9FLAO</name>
<evidence type="ECO:0000313" key="3">
    <source>
        <dbReference type="EMBL" id="TXE15918.1"/>
    </source>
</evidence>
<dbReference type="OrthoDB" id="442188at2"/>
<feature type="domain" description="NADH:ubiquinone oxidoreductase intermediate-associated protein 30" evidence="2">
    <location>
        <begin position="7"/>
        <end position="156"/>
    </location>
</feature>
<comment type="caution">
    <text evidence="3">The sequence shown here is derived from an EMBL/GenBank/DDBJ whole genome shotgun (WGS) entry which is preliminary data.</text>
</comment>
<proteinExistence type="inferred from homology"/>
<protein>
    <submittedName>
        <fullName evidence="3">CIA30 family protein</fullName>
    </submittedName>
</protein>
<dbReference type="EMBL" id="VOSB01000023">
    <property type="protein sequence ID" value="TXE15918.1"/>
    <property type="molecule type" value="Genomic_DNA"/>
</dbReference>
<gene>
    <name evidence="3" type="ORF">ES692_14705</name>
</gene>
<dbReference type="Gene3D" id="2.60.120.430">
    <property type="entry name" value="Galactose-binding lectin"/>
    <property type="match status" value="1"/>
</dbReference>
<dbReference type="InterPro" id="IPR039131">
    <property type="entry name" value="NDUFAF1"/>
</dbReference>
<keyword evidence="4" id="KW-1185">Reference proteome</keyword>
<evidence type="ECO:0000259" key="2">
    <source>
        <dbReference type="Pfam" id="PF08547"/>
    </source>
</evidence>
<dbReference type="AlphaFoldDB" id="A0A5C7B516"/>
<comment type="similarity">
    <text evidence="1">Belongs to the CIA30 family.</text>
</comment>
<accession>A0A5C7B516</accession>
<dbReference type="STRING" id="1123037.GCA_000425305_01026"/>
<dbReference type="InterPro" id="IPR013857">
    <property type="entry name" value="NADH-UbQ_OxRdtase-assoc_prot30"/>
</dbReference>
<dbReference type="PANTHER" id="PTHR13194">
    <property type="entry name" value="COMPLEX I INTERMEDIATE-ASSOCIATED PROTEIN 30"/>
    <property type="match status" value="1"/>
</dbReference>
<dbReference type="SUPFAM" id="SSF49785">
    <property type="entry name" value="Galactose-binding domain-like"/>
    <property type="match status" value="1"/>
</dbReference>
<organism evidence="3 4">
    <name type="scientific">Psychroserpens burtonensis</name>
    <dbReference type="NCBI Taxonomy" id="49278"/>
    <lineage>
        <taxon>Bacteria</taxon>
        <taxon>Pseudomonadati</taxon>
        <taxon>Bacteroidota</taxon>
        <taxon>Flavobacteriia</taxon>
        <taxon>Flavobacteriales</taxon>
        <taxon>Flavobacteriaceae</taxon>
        <taxon>Psychroserpens</taxon>
    </lineage>
</organism>
<dbReference type="Proteomes" id="UP000321938">
    <property type="component" value="Unassembled WGS sequence"/>
</dbReference>
<dbReference type="Pfam" id="PF08547">
    <property type="entry name" value="CIA30"/>
    <property type="match status" value="1"/>
</dbReference>